<protein>
    <submittedName>
        <fullName evidence="1">Uncharacterized protein</fullName>
    </submittedName>
</protein>
<proteinExistence type="predicted"/>
<name>A0A1N6EKD2_9FLAO</name>
<organism evidence="1 2">
    <name type="scientific">Chryseobacterium scophthalmum</name>
    <dbReference type="NCBI Taxonomy" id="59733"/>
    <lineage>
        <taxon>Bacteria</taxon>
        <taxon>Pseudomonadati</taxon>
        <taxon>Bacteroidota</taxon>
        <taxon>Flavobacteriia</taxon>
        <taxon>Flavobacteriales</taxon>
        <taxon>Weeksellaceae</taxon>
        <taxon>Chryseobacterium group</taxon>
        <taxon>Chryseobacterium</taxon>
    </lineage>
</organism>
<dbReference type="EMBL" id="FSRQ01000001">
    <property type="protein sequence ID" value="SIN83539.1"/>
    <property type="molecule type" value="Genomic_DNA"/>
</dbReference>
<gene>
    <name evidence="1" type="ORF">SAMN05421769_0470</name>
</gene>
<dbReference type="OrthoDB" id="1256335at2"/>
<accession>A0A1N6EKD2</accession>
<evidence type="ECO:0000313" key="2">
    <source>
        <dbReference type="Proteomes" id="UP000184782"/>
    </source>
</evidence>
<evidence type="ECO:0000313" key="1">
    <source>
        <dbReference type="EMBL" id="SIN83539.1"/>
    </source>
</evidence>
<dbReference type="Proteomes" id="UP000184782">
    <property type="component" value="Unassembled WGS sequence"/>
</dbReference>
<dbReference type="AlphaFoldDB" id="A0A1N6EKD2"/>
<dbReference type="RefSeq" id="WP_074228405.1">
    <property type="nucleotide sequence ID" value="NZ_FSRQ01000001.1"/>
</dbReference>
<sequence length="128" mass="15264">MEQIFIKVAFCQKCSGYHASTYADSSQKNNPEIIDHYFYHGEPYFTFNQSSFNKAEQLEYIEVKILQLKEHRKNDLQYCGCKKKPRKLPAVIKSITFSESSTQMPKYEEVSETEIYFRDVYRLSYNFH</sequence>
<keyword evidence="2" id="KW-1185">Reference proteome</keyword>
<reference evidence="2" key="1">
    <citation type="submission" date="2016-12" db="EMBL/GenBank/DDBJ databases">
        <authorList>
            <person name="Varghese N."/>
            <person name="Submissions S."/>
        </authorList>
    </citation>
    <scope>NUCLEOTIDE SEQUENCE [LARGE SCALE GENOMIC DNA]</scope>
    <source>
        <strain evidence="2">DSM 16779</strain>
    </source>
</reference>